<organism evidence="8 9">
    <name type="scientific">Aspergillus ochraceoroseus</name>
    <dbReference type="NCBI Taxonomy" id="138278"/>
    <lineage>
        <taxon>Eukaryota</taxon>
        <taxon>Fungi</taxon>
        <taxon>Dikarya</taxon>
        <taxon>Ascomycota</taxon>
        <taxon>Pezizomycotina</taxon>
        <taxon>Eurotiomycetes</taxon>
        <taxon>Eurotiomycetidae</taxon>
        <taxon>Eurotiales</taxon>
        <taxon>Aspergillaceae</taxon>
        <taxon>Aspergillus</taxon>
        <taxon>Aspergillus subgen. Nidulantes</taxon>
    </lineage>
</organism>
<gene>
    <name evidence="8" type="ORF">AOCH_006573</name>
</gene>
<dbReference type="Pfam" id="PF01636">
    <property type="entry name" value="APH"/>
    <property type="match status" value="1"/>
</dbReference>
<dbReference type="Gene3D" id="3.90.1200.10">
    <property type="match status" value="1"/>
</dbReference>
<dbReference type="PANTHER" id="PTHR36091:SF1">
    <property type="entry name" value="ALTERED INHERITANCE OF MITOCHONDRIA PROTEIN 9, MITOCHONDRIAL"/>
    <property type="match status" value="1"/>
</dbReference>
<dbReference type="SUPFAM" id="SSF56112">
    <property type="entry name" value="Protein kinase-like (PK-like)"/>
    <property type="match status" value="2"/>
</dbReference>
<keyword evidence="5" id="KW-0496">Mitochondrion</keyword>
<dbReference type="InterPro" id="IPR002575">
    <property type="entry name" value="Aminoglycoside_PTrfase"/>
</dbReference>
<evidence type="ECO:0000256" key="1">
    <source>
        <dbReference type="ARBA" id="ARBA00004173"/>
    </source>
</evidence>
<comment type="subcellular location">
    <subcellularLocation>
        <location evidence="1">Mitochondrion</location>
    </subcellularLocation>
</comment>
<name>A0A0F8XPR8_9EURO</name>
<dbReference type="OrthoDB" id="2831558at2759"/>
<dbReference type="PANTHER" id="PTHR36091">
    <property type="entry name" value="ALTERED INHERITANCE OF MITOCHONDRIA PROTEIN 9, MITOCHONDRIAL"/>
    <property type="match status" value="1"/>
</dbReference>
<evidence type="ECO:0000256" key="2">
    <source>
        <dbReference type="ARBA" id="ARBA00005543"/>
    </source>
</evidence>
<keyword evidence="9" id="KW-1185">Reference proteome</keyword>
<dbReference type="AlphaFoldDB" id="A0A0F8XPR8"/>
<evidence type="ECO:0000313" key="8">
    <source>
        <dbReference type="EMBL" id="KKK25562.1"/>
    </source>
</evidence>
<comment type="caution">
    <text evidence="8">The sequence shown here is derived from an EMBL/GenBank/DDBJ whole genome shotgun (WGS) entry which is preliminary data.</text>
</comment>
<protein>
    <recommendedName>
        <fullName evidence="3">Altered inheritance of mitochondria protein 9, mitochondrial</fullName>
    </recommendedName>
    <alternativeName>
        <fullName evidence="6">Found in mitochondrial proteome protein 29</fullName>
    </alternativeName>
</protein>
<evidence type="ECO:0000256" key="3">
    <source>
        <dbReference type="ARBA" id="ARBA00016197"/>
    </source>
</evidence>
<evidence type="ECO:0000256" key="6">
    <source>
        <dbReference type="ARBA" id="ARBA00031849"/>
    </source>
</evidence>
<dbReference type="VEuPathDB" id="FungiDB:P175DRAFT_0442082"/>
<proteinExistence type="inferred from homology"/>
<feature type="domain" description="Aminoglycoside phosphotransferase" evidence="7">
    <location>
        <begin position="21"/>
        <end position="295"/>
    </location>
</feature>
<dbReference type="InterPro" id="IPR011009">
    <property type="entry name" value="Kinase-like_dom_sf"/>
</dbReference>
<evidence type="ECO:0000256" key="4">
    <source>
        <dbReference type="ARBA" id="ARBA00022946"/>
    </source>
</evidence>
<reference evidence="8 9" key="1">
    <citation type="submission" date="2015-02" db="EMBL/GenBank/DDBJ databases">
        <title>Draft Genome Sequences of Two Closely-Related Aflatoxigenic Aspergillus Species Obtained from the Cote d'Ivoire.</title>
        <authorList>
            <person name="Moore G.G."/>
            <person name="Beltz S.B."/>
            <person name="Mack B.M."/>
        </authorList>
    </citation>
    <scope>NUCLEOTIDE SEQUENCE [LARGE SCALE GENOMIC DNA]</scope>
    <source>
        <strain evidence="8 9">SRRC1432</strain>
    </source>
</reference>
<dbReference type="Proteomes" id="UP000034947">
    <property type="component" value="Unassembled WGS sequence"/>
</dbReference>
<evidence type="ECO:0000313" key="9">
    <source>
        <dbReference type="Proteomes" id="UP000034947"/>
    </source>
</evidence>
<evidence type="ECO:0000259" key="7">
    <source>
        <dbReference type="Pfam" id="PF01636"/>
    </source>
</evidence>
<keyword evidence="4" id="KW-0809">Transit peptide</keyword>
<dbReference type="InterPro" id="IPR051035">
    <property type="entry name" value="Mito_inheritance_9"/>
</dbReference>
<feature type="non-terminal residue" evidence="8">
    <location>
        <position position="1"/>
    </location>
</feature>
<dbReference type="VEuPathDB" id="FungiDB:P175DRAFT_0508455"/>
<accession>A0A0F8XPR8</accession>
<evidence type="ECO:0000256" key="5">
    <source>
        <dbReference type="ARBA" id="ARBA00023128"/>
    </source>
</evidence>
<sequence>LLSDLSIAGVKLLKCVEGQFNKAFILTMSRGDELVARLPNPNAGSAFYTIASEVATRHFLRDVMGIPIPRVYAWSAEPSNPVGAEYIIEEKARGEPLGKLWDGLSTARRLEIVDQVVDMEKKLATISFPKHGCIYYESDLKSRSLSYERLDIPIGSSSVSSLCAKSALPDFVIGPSTNPRFWEGERATMKLDRGPWNTAAEYAIAIGKNEQKWAESYAQPRMNFYRSLEHHEVPHDYISLLKRYVTLAPYLVSTSMSIEQANRISHPDLHLDNIFVDPTTSEITGIIDWQHVSASPTIMQRLYPQMLELSAAEQSDKYKDERILLDHYLDAVKEADPLRWKALYAELSEHQSEMELIEEVSGIMHQLQDEGLIPLGGMVRRQDYEHAKGVNDILKQKFVDLAENDEQRELHAEENGQRLFAAWLQLLSKQSPALPLRLANQHRRGKAQAIAVSGFSTGAYNICCTVTFDDGFRALVRFPILGRSRFRTEKTRNEISVMRYLSQQTNIPVPIVLGAGRWGCGPYIVMTFIEGTLLSQRVESSLGLDPTISGPGIENAFHAMAQIMLELSKPTFPCIGALVQESGVWKVVNRPLTLNMNELVRVGNIPPDKFAGGSFGNVLVSDPNFTVAGIIDWEYTYVAPDEFTYAAPWWLLFESPEAWEPDLNEFLSRYTPRLQLFLKVLRSCEDQQIQLQKMDDSQRLSDKMAQSFWFCLAARKSFMFDDIYWTLLDQKYFGRGSLEDRLLLLSQEELDGLEEIVPLKMQQARENVLEEHLTYDQFVDL</sequence>
<dbReference type="GO" id="GO:0005739">
    <property type="term" value="C:mitochondrion"/>
    <property type="evidence" value="ECO:0007669"/>
    <property type="project" value="UniProtKB-SubCell"/>
</dbReference>
<comment type="similarity">
    <text evidence="2">Belongs to the AIM9 family.</text>
</comment>
<dbReference type="EMBL" id="JYKN01000139">
    <property type="protein sequence ID" value="KKK25562.1"/>
    <property type="molecule type" value="Genomic_DNA"/>
</dbReference>